<feature type="transmembrane region" description="Helical" evidence="1">
    <location>
        <begin position="74"/>
        <end position="96"/>
    </location>
</feature>
<feature type="signal peptide" evidence="2">
    <location>
        <begin position="1"/>
        <end position="18"/>
    </location>
</feature>
<sequence>MAMSALWLPLLVIPTTAAVATTNDDTTGVTVSGGDLLQLETCHIARVIPVTTTFTTSAAAILDASAIVVKSILTFAFTSTATIGTTIGLLALATFATRAASAPLLLALLALWRAVAAVRVGGRGHSA</sequence>
<dbReference type="AlphaFoldDB" id="A0A7S2FXG6"/>
<reference evidence="3" key="1">
    <citation type="submission" date="2021-01" db="EMBL/GenBank/DDBJ databases">
        <authorList>
            <person name="Corre E."/>
            <person name="Pelletier E."/>
            <person name="Niang G."/>
            <person name="Scheremetjew M."/>
            <person name="Finn R."/>
            <person name="Kale V."/>
            <person name="Holt S."/>
            <person name="Cochrane G."/>
            <person name="Meng A."/>
            <person name="Brown T."/>
            <person name="Cohen L."/>
        </authorList>
    </citation>
    <scope>NUCLEOTIDE SEQUENCE</scope>
    <source>
        <strain evidence="3">RCC1693</strain>
    </source>
</reference>
<accession>A0A7S2FXG6</accession>
<name>A0A7S2FXG6_9STRA</name>
<keyword evidence="1" id="KW-0472">Membrane</keyword>
<keyword evidence="1" id="KW-1133">Transmembrane helix</keyword>
<dbReference type="EMBL" id="HBGT01017972">
    <property type="protein sequence ID" value="CAD9419093.1"/>
    <property type="molecule type" value="Transcribed_RNA"/>
</dbReference>
<gene>
    <name evidence="3" type="ORF">FPAR1323_LOCUS9460</name>
</gene>
<feature type="chain" id="PRO_5030587987" evidence="2">
    <location>
        <begin position="19"/>
        <end position="127"/>
    </location>
</feature>
<evidence type="ECO:0000256" key="1">
    <source>
        <dbReference type="SAM" id="Phobius"/>
    </source>
</evidence>
<proteinExistence type="predicted"/>
<keyword evidence="1" id="KW-0812">Transmembrane</keyword>
<organism evidence="3">
    <name type="scientific">Florenciella parvula</name>
    <dbReference type="NCBI Taxonomy" id="236787"/>
    <lineage>
        <taxon>Eukaryota</taxon>
        <taxon>Sar</taxon>
        <taxon>Stramenopiles</taxon>
        <taxon>Ochrophyta</taxon>
        <taxon>Dictyochophyceae</taxon>
        <taxon>Florenciellales</taxon>
        <taxon>Florenciella</taxon>
    </lineage>
</organism>
<protein>
    <submittedName>
        <fullName evidence="3">Uncharacterized protein</fullName>
    </submittedName>
</protein>
<keyword evidence="2" id="KW-0732">Signal</keyword>
<feature type="transmembrane region" description="Helical" evidence="1">
    <location>
        <begin position="102"/>
        <end position="122"/>
    </location>
</feature>
<evidence type="ECO:0000256" key="2">
    <source>
        <dbReference type="SAM" id="SignalP"/>
    </source>
</evidence>
<evidence type="ECO:0000313" key="3">
    <source>
        <dbReference type="EMBL" id="CAD9419093.1"/>
    </source>
</evidence>